<protein>
    <recommendedName>
        <fullName evidence="3">RING-type domain-containing protein</fullName>
    </recommendedName>
</protein>
<evidence type="ECO:0000313" key="5">
    <source>
        <dbReference type="Proteomes" id="UP001140513"/>
    </source>
</evidence>
<dbReference type="AlphaFoldDB" id="A0A9W9C791"/>
<keyword evidence="5" id="KW-1185">Reference proteome</keyword>
<dbReference type="InterPro" id="IPR001841">
    <property type="entry name" value="Znf_RING"/>
</dbReference>
<dbReference type="GO" id="GO:0061630">
    <property type="term" value="F:ubiquitin protein ligase activity"/>
    <property type="evidence" value="ECO:0007669"/>
    <property type="project" value="TreeGrafter"/>
</dbReference>
<comment type="caution">
    <text evidence="4">The sequence shown here is derived from an EMBL/GenBank/DDBJ whole genome shotgun (WGS) entry which is preliminary data.</text>
</comment>
<evidence type="ECO:0000256" key="2">
    <source>
        <dbReference type="SAM" id="MobiDB-lite"/>
    </source>
</evidence>
<proteinExistence type="predicted"/>
<dbReference type="OrthoDB" id="3801414at2759"/>
<dbReference type="RefSeq" id="XP_056067429.1">
    <property type="nucleotide sequence ID" value="XM_056218164.1"/>
</dbReference>
<dbReference type="PANTHER" id="PTHR22765:SF416">
    <property type="entry name" value="E3 UBIQUITIN-PROTEIN LIGASE GODZILLA"/>
    <property type="match status" value="1"/>
</dbReference>
<dbReference type="EMBL" id="JAPEUX010000007">
    <property type="protein sequence ID" value="KAJ4348041.1"/>
    <property type="molecule type" value="Genomic_DNA"/>
</dbReference>
<dbReference type="InterPro" id="IPR013083">
    <property type="entry name" value="Znf_RING/FYVE/PHD"/>
</dbReference>
<dbReference type="GeneID" id="80912943"/>
<gene>
    <name evidence="4" type="ORF">N0V89_009413</name>
</gene>
<dbReference type="GO" id="GO:0005737">
    <property type="term" value="C:cytoplasm"/>
    <property type="evidence" value="ECO:0007669"/>
    <property type="project" value="TreeGrafter"/>
</dbReference>
<evidence type="ECO:0000313" key="4">
    <source>
        <dbReference type="EMBL" id="KAJ4348041.1"/>
    </source>
</evidence>
<evidence type="ECO:0000259" key="3">
    <source>
        <dbReference type="PROSITE" id="PS50089"/>
    </source>
</evidence>
<name>A0A9W9C791_9PLEO</name>
<keyword evidence="1" id="KW-0862">Zinc</keyword>
<dbReference type="PANTHER" id="PTHR22765">
    <property type="entry name" value="RING FINGER AND PROTEASE ASSOCIATED DOMAIN-CONTAINING"/>
    <property type="match status" value="1"/>
</dbReference>
<dbReference type="PROSITE" id="PS50089">
    <property type="entry name" value="ZF_RING_2"/>
    <property type="match status" value="1"/>
</dbReference>
<dbReference type="Gene3D" id="3.30.40.10">
    <property type="entry name" value="Zinc/RING finger domain, C3HC4 (zinc finger)"/>
    <property type="match status" value="1"/>
</dbReference>
<keyword evidence="1" id="KW-0863">Zinc-finger</keyword>
<organism evidence="4 5">
    <name type="scientific">Didymosphaeria variabile</name>
    <dbReference type="NCBI Taxonomy" id="1932322"/>
    <lineage>
        <taxon>Eukaryota</taxon>
        <taxon>Fungi</taxon>
        <taxon>Dikarya</taxon>
        <taxon>Ascomycota</taxon>
        <taxon>Pezizomycotina</taxon>
        <taxon>Dothideomycetes</taxon>
        <taxon>Pleosporomycetidae</taxon>
        <taxon>Pleosporales</taxon>
        <taxon>Massarineae</taxon>
        <taxon>Didymosphaeriaceae</taxon>
        <taxon>Didymosphaeria</taxon>
    </lineage>
</organism>
<accession>A0A9W9C791</accession>
<dbReference type="Proteomes" id="UP001140513">
    <property type="component" value="Unassembled WGS sequence"/>
</dbReference>
<keyword evidence="1" id="KW-0479">Metal-binding</keyword>
<dbReference type="InterPro" id="IPR051826">
    <property type="entry name" value="E3_ubiquitin-ligase_domain"/>
</dbReference>
<dbReference type="Pfam" id="PF13639">
    <property type="entry name" value="zf-RING_2"/>
    <property type="match status" value="1"/>
</dbReference>
<dbReference type="GO" id="GO:0006511">
    <property type="term" value="P:ubiquitin-dependent protein catabolic process"/>
    <property type="evidence" value="ECO:0007669"/>
    <property type="project" value="TreeGrafter"/>
</dbReference>
<evidence type="ECO:0000256" key="1">
    <source>
        <dbReference type="PROSITE-ProRule" id="PRU00175"/>
    </source>
</evidence>
<feature type="domain" description="RING-type" evidence="3">
    <location>
        <begin position="31"/>
        <end position="88"/>
    </location>
</feature>
<dbReference type="SUPFAM" id="SSF57850">
    <property type="entry name" value="RING/U-box"/>
    <property type="match status" value="1"/>
</dbReference>
<feature type="compositionally biased region" description="Acidic residues" evidence="2">
    <location>
        <begin position="189"/>
        <end position="204"/>
    </location>
</feature>
<dbReference type="SMART" id="SM00184">
    <property type="entry name" value="RING"/>
    <property type="match status" value="1"/>
</dbReference>
<reference evidence="4" key="1">
    <citation type="submission" date="2022-10" db="EMBL/GenBank/DDBJ databases">
        <title>Tapping the CABI collections for fungal endophytes: first genome assemblies for Collariella, Neodidymelliopsis, Ascochyta clinopodiicola, Didymella pomorum, Didymosphaeria variabile, Neocosmospora piperis and Neocucurbitaria cava.</title>
        <authorList>
            <person name="Hill R."/>
        </authorList>
    </citation>
    <scope>NUCLEOTIDE SEQUENCE</scope>
    <source>
        <strain evidence="4">IMI 356815</strain>
    </source>
</reference>
<dbReference type="GO" id="GO:0008270">
    <property type="term" value="F:zinc ion binding"/>
    <property type="evidence" value="ECO:0007669"/>
    <property type="project" value="UniProtKB-KW"/>
</dbReference>
<feature type="region of interest" description="Disordered" evidence="2">
    <location>
        <begin position="176"/>
        <end position="207"/>
    </location>
</feature>
<sequence>MSSTQTPTRSSFINNLYQHTTLNFPASDPNCSICLDPYPTSLVVWNADGTLLHGPQHIATKMPCGHFFGFACIWKWLNELSSTCPMCRASFFEVKEVEAVPELVVEYVGYVETVQMRRQVVEFQYVETVRERRTEVETVDVRQQVRALRTEVETVELRQQLREWSLALVGEESVEEAAETREEGIVWSSDEDDSESESESEGEYEGVHEVIRGDWLVGRDLRAR</sequence>